<evidence type="ECO:0000256" key="6">
    <source>
        <dbReference type="ARBA" id="ARBA00012487"/>
    </source>
</evidence>
<evidence type="ECO:0000256" key="18">
    <source>
        <dbReference type="RuleBase" id="RU003938"/>
    </source>
</evidence>
<protein>
    <recommendedName>
        <fullName evidence="7 18">Phosphatidate cytidylyltransferase</fullName>
        <ecNumber evidence="6 18">2.7.7.41</ecNumber>
    </recommendedName>
</protein>
<dbReference type="PROSITE" id="PS01315">
    <property type="entry name" value="CDS"/>
    <property type="match status" value="1"/>
</dbReference>
<feature type="region of interest" description="Disordered" evidence="19">
    <location>
        <begin position="1"/>
        <end position="22"/>
    </location>
</feature>
<comment type="subcellular location">
    <subcellularLocation>
        <location evidence="2">Cell membrane</location>
        <topology evidence="2">Multi-pass membrane protein</topology>
    </subcellularLocation>
</comment>
<evidence type="ECO:0000256" key="10">
    <source>
        <dbReference type="ARBA" id="ARBA00022679"/>
    </source>
</evidence>
<keyword evidence="16" id="KW-0594">Phospholipid biosynthesis</keyword>
<dbReference type="Pfam" id="PF01148">
    <property type="entry name" value="CTP_transf_1"/>
    <property type="match status" value="1"/>
</dbReference>
<feature type="transmembrane region" description="Helical" evidence="20">
    <location>
        <begin position="237"/>
        <end position="259"/>
    </location>
</feature>
<keyword evidence="12 18" id="KW-0548">Nucleotidyltransferase</keyword>
<evidence type="ECO:0000256" key="19">
    <source>
        <dbReference type="SAM" id="MobiDB-lite"/>
    </source>
</evidence>
<evidence type="ECO:0000256" key="3">
    <source>
        <dbReference type="ARBA" id="ARBA00005119"/>
    </source>
</evidence>
<feature type="transmembrane region" description="Helical" evidence="20">
    <location>
        <begin position="27"/>
        <end position="47"/>
    </location>
</feature>
<keyword evidence="15 20" id="KW-0472">Membrane</keyword>
<evidence type="ECO:0000256" key="11">
    <source>
        <dbReference type="ARBA" id="ARBA00022692"/>
    </source>
</evidence>
<name>A0ABX0UZS9_9HYPH</name>
<feature type="transmembrane region" description="Helical" evidence="20">
    <location>
        <begin position="144"/>
        <end position="163"/>
    </location>
</feature>
<evidence type="ECO:0000256" key="5">
    <source>
        <dbReference type="ARBA" id="ARBA00010185"/>
    </source>
</evidence>
<dbReference type="InterPro" id="IPR000374">
    <property type="entry name" value="PC_trans"/>
</dbReference>
<evidence type="ECO:0000256" key="7">
    <source>
        <dbReference type="ARBA" id="ARBA00019373"/>
    </source>
</evidence>
<reference evidence="21 22" key="1">
    <citation type="submission" date="2020-03" db="EMBL/GenBank/DDBJ databases">
        <title>Genomic Encyclopedia of Type Strains, Phase IV (KMG-IV): sequencing the most valuable type-strain genomes for metagenomic binning, comparative biology and taxonomic classification.</title>
        <authorList>
            <person name="Goeker M."/>
        </authorList>
    </citation>
    <scope>NUCLEOTIDE SEQUENCE [LARGE SCALE GENOMIC DNA]</scope>
    <source>
        <strain evidence="21 22">DSM 103870</strain>
    </source>
</reference>
<feature type="transmembrane region" description="Helical" evidence="20">
    <location>
        <begin position="84"/>
        <end position="108"/>
    </location>
</feature>
<comment type="pathway">
    <text evidence="4">Lipid metabolism.</text>
</comment>
<evidence type="ECO:0000256" key="16">
    <source>
        <dbReference type="ARBA" id="ARBA00023209"/>
    </source>
</evidence>
<evidence type="ECO:0000313" key="21">
    <source>
        <dbReference type="EMBL" id="NIJ58418.1"/>
    </source>
</evidence>
<dbReference type="PANTHER" id="PTHR46382:SF1">
    <property type="entry name" value="PHOSPHATIDATE CYTIDYLYLTRANSFERASE"/>
    <property type="match status" value="1"/>
</dbReference>
<feature type="transmembrane region" description="Helical" evidence="20">
    <location>
        <begin position="53"/>
        <end position="72"/>
    </location>
</feature>
<evidence type="ECO:0000256" key="15">
    <source>
        <dbReference type="ARBA" id="ARBA00023136"/>
    </source>
</evidence>
<organism evidence="21 22">
    <name type="scientific">Pseudochelatococcus lubricantis</name>
    <dbReference type="NCBI Taxonomy" id="1538102"/>
    <lineage>
        <taxon>Bacteria</taxon>
        <taxon>Pseudomonadati</taxon>
        <taxon>Pseudomonadota</taxon>
        <taxon>Alphaproteobacteria</taxon>
        <taxon>Hyphomicrobiales</taxon>
        <taxon>Chelatococcaceae</taxon>
        <taxon>Pseudochelatococcus</taxon>
    </lineage>
</organism>
<dbReference type="Proteomes" id="UP001429580">
    <property type="component" value="Unassembled WGS sequence"/>
</dbReference>
<evidence type="ECO:0000256" key="14">
    <source>
        <dbReference type="ARBA" id="ARBA00023098"/>
    </source>
</evidence>
<keyword evidence="13 20" id="KW-1133">Transmembrane helix</keyword>
<dbReference type="RefSeq" id="WP_246225308.1">
    <property type="nucleotide sequence ID" value="NZ_JAASQI010000005.1"/>
</dbReference>
<evidence type="ECO:0000256" key="2">
    <source>
        <dbReference type="ARBA" id="ARBA00004651"/>
    </source>
</evidence>
<keyword evidence="9" id="KW-0444">Lipid biosynthesis</keyword>
<feature type="transmembrane region" description="Helical" evidence="20">
    <location>
        <begin position="114"/>
        <end position="132"/>
    </location>
</feature>
<evidence type="ECO:0000256" key="12">
    <source>
        <dbReference type="ARBA" id="ARBA00022695"/>
    </source>
</evidence>
<evidence type="ECO:0000256" key="17">
    <source>
        <dbReference type="ARBA" id="ARBA00023264"/>
    </source>
</evidence>
<evidence type="ECO:0000256" key="13">
    <source>
        <dbReference type="ARBA" id="ARBA00022989"/>
    </source>
</evidence>
<evidence type="ECO:0000256" key="4">
    <source>
        <dbReference type="ARBA" id="ARBA00005189"/>
    </source>
</evidence>
<keyword evidence="8" id="KW-1003">Cell membrane</keyword>
<dbReference type="GO" id="GO:0004605">
    <property type="term" value="F:phosphatidate cytidylyltransferase activity"/>
    <property type="evidence" value="ECO:0007669"/>
    <property type="project" value="UniProtKB-EC"/>
</dbReference>
<feature type="transmembrane region" description="Helical" evidence="20">
    <location>
        <begin position="169"/>
        <end position="190"/>
    </location>
</feature>
<comment type="pathway">
    <text evidence="3 18">Phospholipid metabolism; CDP-diacylglycerol biosynthesis; CDP-diacylglycerol from sn-glycerol 3-phosphate: step 3/3.</text>
</comment>
<dbReference type="EC" id="2.7.7.41" evidence="6 18"/>
<comment type="catalytic activity">
    <reaction evidence="1 18">
        <text>a 1,2-diacyl-sn-glycero-3-phosphate + CTP + H(+) = a CDP-1,2-diacyl-sn-glycerol + diphosphate</text>
        <dbReference type="Rhea" id="RHEA:16229"/>
        <dbReference type="ChEBI" id="CHEBI:15378"/>
        <dbReference type="ChEBI" id="CHEBI:33019"/>
        <dbReference type="ChEBI" id="CHEBI:37563"/>
        <dbReference type="ChEBI" id="CHEBI:58332"/>
        <dbReference type="ChEBI" id="CHEBI:58608"/>
        <dbReference type="EC" id="2.7.7.41"/>
    </reaction>
</comment>
<accession>A0ABX0UZS9</accession>
<keyword evidence="17" id="KW-1208">Phospholipid metabolism</keyword>
<comment type="similarity">
    <text evidence="5 18">Belongs to the CDS family.</text>
</comment>
<keyword evidence="14" id="KW-0443">Lipid metabolism</keyword>
<dbReference type="EMBL" id="JAASQI010000005">
    <property type="protein sequence ID" value="NIJ58418.1"/>
    <property type="molecule type" value="Genomic_DNA"/>
</dbReference>
<comment type="caution">
    <text evidence="21">The sequence shown here is derived from an EMBL/GenBank/DDBJ whole genome shotgun (WGS) entry which is preliminary data.</text>
</comment>
<evidence type="ECO:0000256" key="8">
    <source>
        <dbReference type="ARBA" id="ARBA00022475"/>
    </source>
</evidence>
<gene>
    <name evidence="21" type="ORF">FHS82_002266</name>
</gene>
<evidence type="ECO:0000313" key="22">
    <source>
        <dbReference type="Proteomes" id="UP001429580"/>
    </source>
</evidence>
<evidence type="ECO:0000256" key="20">
    <source>
        <dbReference type="SAM" id="Phobius"/>
    </source>
</evidence>
<sequence length="311" mass="30641">MSNPRMPGAPSSDPSGAGPAGKARSELSARVASALVLAAIAIAATWWGGLPFAALWALAAGVVVFEWLGLVGSRVADTEGSLPAAGALPLVLRLLAAMLTGLLPLFAALGFHRAVIAGAAAALVTAAVWGLAAGRGASARGRVIPALAGVACGALIGLTPVLVRAVPGVGAAAIAWMFAVTWTTDIAAYFSGRAIGGPRLWPRVSPNKTWAGCIGGTLAGTFMGWLVASLAQSAGVAVPWSALAVAGASAFASLAGQAGDLAESAFKRRAGVKDSSGLIPGHGGFMDRLDGFAAVCLLVAIALAAGAFATN</sequence>
<keyword evidence="22" id="KW-1185">Reference proteome</keyword>
<dbReference type="PANTHER" id="PTHR46382">
    <property type="entry name" value="PHOSPHATIDATE CYTIDYLYLTRANSFERASE"/>
    <property type="match status" value="1"/>
</dbReference>
<evidence type="ECO:0000256" key="9">
    <source>
        <dbReference type="ARBA" id="ARBA00022516"/>
    </source>
</evidence>
<proteinExistence type="inferred from homology"/>
<keyword evidence="11 18" id="KW-0812">Transmembrane</keyword>
<feature type="transmembrane region" description="Helical" evidence="20">
    <location>
        <begin position="291"/>
        <end position="309"/>
    </location>
</feature>
<keyword evidence="10 18" id="KW-0808">Transferase</keyword>
<evidence type="ECO:0000256" key="1">
    <source>
        <dbReference type="ARBA" id="ARBA00001698"/>
    </source>
</evidence>
<feature type="transmembrane region" description="Helical" evidence="20">
    <location>
        <begin position="210"/>
        <end position="231"/>
    </location>
</feature>